<evidence type="ECO:0000256" key="12">
    <source>
        <dbReference type="SAM" id="SignalP"/>
    </source>
</evidence>
<dbReference type="PANTHER" id="PTHR31646">
    <property type="entry name" value="ALPHA-1,2-MANNOSYLTRANSFERASE MNN2"/>
    <property type="match status" value="1"/>
</dbReference>
<evidence type="ECO:0000256" key="9">
    <source>
        <dbReference type="ARBA" id="ARBA00023136"/>
    </source>
</evidence>
<feature type="compositionally biased region" description="Basic and acidic residues" evidence="11">
    <location>
        <begin position="143"/>
        <end position="154"/>
    </location>
</feature>
<feature type="compositionally biased region" description="Basic and acidic residues" evidence="11">
    <location>
        <begin position="36"/>
        <end position="47"/>
    </location>
</feature>
<evidence type="ECO:0000313" key="14">
    <source>
        <dbReference type="Proteomes" id="UP001497392"/>
    </source>
</evidence>
<keyword evidence="6" id="KW-0735">Signal-anchor</keyword>
<evidence type="ECO:0000313" key="13">
    <source>
        <dbReference type="EMBL" id="CAL5226942.1"/>
    </source>
</evidence>
<protein>
    <submittedName>
        <fullName evidence="13">G9826 protein</fullName>
    </submittedName>
</protein>
<evidence type="ECO:0000256" key="2">
    <source>
        <dbReference type="ARBA" id="ARBA00004606"/>
    </source>
</evidence>
<keyword evidence="4" id="KW-0808">Transferase</keyword>
<evidence type="ECO:0000256" key="11">
    <source>
        <dbReference type="SAM" id="MobiDB-lite"/>
    </source>
</evidence>
<evidence type="ECO:0000256" key="6">
    <source>
        <dbReference type="ARBA" id="ARBA00022968"/>
    </source>
</evidence>
<comment type="similarity">
    <text evidence="3">Belongs to the MNN1/MNT family.</text>
</comment>
<feature type="compositionally biased region" description="Low complexity" evidence="11">
    <location>
        <begin position="60"/>
        <end position="75"/>
    </location>
</feature>
<feature type="compositionally biased region" description="Basic and acidic residues" evidence="11">
    <location>
        <begin position="353"/>
        <end position="379"/>
    </location>
</feature>
<evidence type="ECO:0000256" key="5">
    <source>
        <dbReference type="ARBA" id="ARBA00022692"/>
    </source>
</evidence>
<feature type="region of interest" description="Disordered" evidence="11">
    <location>
        <begin position="36"/>
        <end position="235"/>
    </location>
</feature>
<feature type="chain" id="PRO_5047088802" evidence="12">
    <location>
        <begin position="28"/>
        <end position="808"/>
    </location>
</feature>
<dbReference type="PANTHER" id="PTHR31646:SF1">
    <property type="entry name" value="ALPHA-1,2-MANNOSYLTRANSFERASE MNN2"/>
    <property type="match status" value="1"/>
</dbReference>
<evidence type="ECO:0000256" key="10">
    <source>
        <dbReference type="ARBA" id="ARBA00037847"/>
    </source>
</evidence>
<dbReference type="EMBL" id="CAXHTA020000016">
    <property type="protein sequence ID" value="CAL5226942.1"/>
    <property type="molecule type" value="Genomic_DNA"/>
</dbReference>
<comment type="caution">
    <text evidence="13">The sequence shown here is derived from an EMBL/GenBank/DDBJ whole genome shotgun (WGS) entry which is preliminary data.</text>
</comment>
<gene>
    <name evidence="13" type="primary">g9826</name>
    <name evidence="13" type="ORF">VP750_LOCUS8848</name>
</gene>
<evidence type="ECO:0000256" key="4">
    <source>
        <dbReference type="ARBA" id="ARBA00022679"/>
    </source>
</evidence>
<feature type="region of interest" description="Disordered" evidence="11">
    <location>
        <begin position="353"/>
        <end position="380"/>
    </location>
</feature>
<dbReference type="SUPFAM" id="SSF53448">
    <property type="entry name" value="Nucleotide-diphospho-sugar transferases"/>
    <property type="match status" value="1"/>
</dbReference>
<dbReference type="Proteomes" id="UP001497392">
    <property type="component" value="Unassembled WGS sequence"/>
</dbReference>
<name>A0ABP1G581_9CHLO</name>
<dbReference type="Pfam" id="PF11051">
    <property type="entry name" value="Mannosyl_trans3"/>
    <property type="match status" value="2"/>
</dbReference>
<keyword evidence="14" id="KW-1185">Reference proteome</keyword>
<dbReference type="InterPro" id="IPR029044">
    <property type="entry name" value="Nucleotide-diphossugar_trans"/>
</dbReference>
<evidence type="ECO:0000256" key="1">
    <source>
        <dbReference type="ARBA" id="ARBA00004394"/>
    </source>
</evidence>
<dbReference type="Gene3D" id="3.90.550.10">
    <property type="entry name" value="Spore Coat Polysaccharide Biosynthesis Protein SpsA, Chain A"/>
    <property type="match status" value="1"/>
</dbReference>
<keyword evidence="9" id="KW-0472">Membrane</keyword>
<evidence type="ECO:0000256" key="7">
    <source>
        <dbReference type="ARBA" id="ARBA00022989"/>
    </source>
</evidence>
<evidence type="ECO:0000256" key="3">
    <source>
        <dbReference type="ARBA" id="ARBA00009105"/>
    </source>
</evidence>
<accession>A0ABP1G581</accession>
<organism evidence="13 14">
    <name type="scientific">Coccomyxa viridis</name>
    <dbReference type="NCBI Taxonomy" id="1274662"/>
    <lineage>
        <taxon>Eukaryota</taxon>
        <taxon>Viridiplantae</taxon>
        <taxon>Chlorophyta</taxon>
        <taxon>core chlorophytes</taxon>
        <taxon>Trebouxiophyceae</taxon>
        <taxon>Trebouxiophyceae incertae sedis</taxon>
        <taxon>Coccomyxaceae</taxon>
        <taxon>Coccomyxa</taxon>
    </lineage>
</organism>
<keyword evidence="5" id="KW-0812">Transmembrane</keyword>
<feature type="signal peptide" evidence="12">
    <location>
        <begin position="1"/>
        <end position="27"/>
    </location>
</feature>
<dbReference type="InterPro" id="IPR022751">
    <property type="entry name" value="Alpha_mannosyltransferase"/>
</dbReference>
<evidence type="ECO:0000256" key="8">
    <source>
        <dbReference type="ARBA" id="ARBA00023034"/>
    </source>
</evidence>
<reference evidence="13 14" key="1">
    <citation type="submission" date="2024-06" db="EMBL/GenBank/DDBJ databases">
        <authorList>
            <person name="Kraege A."/>
            <person name="Thomma B."/>
        </authorList>
    </citation>
    <scope>NUCLEOTIDE SEQUENCE [LARGE SCALE GENOMIC DNA]</scope>
</reference>
<feature type="compositionally biased region" description="Basic and acidic residues" evidence="11">
    <location>
        <begin position="207"/>
        <end position="219"/>
    </location>
</feature>
<sequence length="808" mass="89301">MAVVKRGPGHCLVLCCILLLLAVGGQSARNTIDVVRGDNESPKRPPHAEPPPAPDQGSHPDNPAQNQPQQLAANDGVRAEYLAEADLRDQRLGDSSFEDQQRTGSAAGRAAQQEPEQQQPPQQPFRGAEILASGTVGNVEQQPEERPGTAKDQKSQSTGAMGAAGGGLQQPKALHDEQFPGNGAQGDHEKPDKQLQAANVQAQQPKGLKDAARMPEKQRQASSFEVIGGQSGREADQLSATLKRLEGLRGIEPGQEEQAPEEGVQKEGDATSIEKASTKSKPLRGFQELIKAVTDRWRRHKAQLQRAQDREARRLERQYYLALRAREKGERAARRASRAKLIAAEAEAEKKAKEAAEEDKKKADESSTKEKGDKEDKAQYQRGVEMLDAAVAMEEHVQGPEFGERLRALRMEGQARTGKFRRGILIPTGGTTLINHAYATISVLRNTLNCTLPIELVYNGEFEMNNVTCQRFETDFKDVRCIDAAELDYYPAHHRAVSLKKEEANAKGAKADTEGNKDTTGFQFKIFALCYITTFDEVLMLDADNLPLRNPEALFETREFRRSGTLFFSDWWDMTEWVKPQAYTAFGLPYPGDGEAILAAESGQLFLNRNLHADALEWLWFVNSHSEVIYKLMYGDKDTFRLAFALAGKSNFFEQVSIPPSCPLDASSTNAEPVTYLHAGMIQHDPSGIPTFLHRTAEGKVYPFNNGYRKAHYMTVPLSSRRAAGVLGHDFKKMGLRGDQIDHVTYQNCSHPIPQTFHAVCGVSLKSGTYPVPVIPVADISDLAPVLDASYAVHDRLQHTFHTTFVMG</sequence>
<keyword evidence="12" id="KW-0732">Signal</keyword>
<keyword evidence="8" id="KW-0333">Golgi apparatus</keyword>
<keyword evidence="7" id="KW-1133">Transmembrane helix</keyword>
<feature type="region of interest" description="Disordered" evidence="11">
    <location>
        <begin position="248"/>
        <end position="280"/>
    </location>
</feature>
<comment type="subcellular location">
    <subcellularLocation>
        <location evidence="10">Endomembrane system</location>
        <topology evidence="10">Single-pass membrane protein</topology>
    </subcellularLocation>
    <subcellularLocation>
        <location evidence="1">Golgi apparatus membrane</location>
    </subcellularLocation>
    <subcellularLocation>
        <location evidence="2">Membrane</location>
        <topology evidence="2">Single-pass type II membrane protein</topology>
    </subcellularLocation>
</comment>
<proteinExistence type="inferred from homology"/>